<name>W0F3L9_9BACT</name>
<dbReference type="Proteomes" id="UP000003586">
    <property type="component" value="Chromosome"/>
</dbReference>
<dbReference type="KEGG" id="nso:NIASO_13525"/>
<dbReference type="HOGENOM" id="CLU_000022_69_0_10"/>
<dbReference type="RefSeq" id="WP_008586319.1">
    <property type="nucleotide sequence ID" value="NZ_CP007035.1"/>
</dbReference>
<dbReference type="PANTHER" id="PTHR11712">
    <property type="entry name" value="POLYKETIDE SYNTHASE-RELATED"/>
    <property type="match status" value="1"/>
</dbReference>
<reference evidence="5 6" key="1">
    <citation type="submission" date="2013-12" db="EMBL/GenBank/DDBJ databases">
        <authorList>
            <consortium name="DOE Joint Genome Institute"/>
            <person name="Eisen J."/>
            <person name="Huntemann M."/>
            <person name="Han J."/>
            <person name="Chen A."/>
            <person name="Kyrpides N."/>
            <person name="Mavromatis K."/>
            <person name="Markowitz V."/>
            <person name="Palaniappan K."/>
            <person name="Ivanova N."/>
            <person name="Schaumberg A."/>
            <person name="Pati A."/>
            <person name="Liolios K."/>
            <person name="Nordberg H.P."/>
            <person name="Cantor M.N."/>
            <person name="Hua S.X."/>
            <person name="Woyke T."/>
        </authorList>
    </citation>
    <scope>NUCLEOTIDE SEQUENCE [LARGE SCALE GENOMIC DNA]</scope>
    <source>
        <strain evidence="6">DSM 19437</strain>
    </source>
</reference>
<dbReference type="EMBL" id="CP007035">
    <property type="protein sequence ID" value="AHF15906.1"/>
    <property type="molecule type" value="Genomic_DNA"/>
</dbReference>
<evidence type="ECO:0000313" key="6">
    <source>
        <dbReference type="Proteomes" id="UP000003586"/>
    </source>
</evidence>
<evidence type="ECO:0000259" key="4">
    <source>
        <dbReference type="PROSITE" id="PS52004"/>
    </source>
</evidence>
<dbReference type="InterPro" id="IPR000794">
    <property type="entry name" value="Beta-ketoacyl_synthase"/>
</dbReference>
<dbReference type="GO" id="GO:0006633">
    <property type="term" value="P:fatty acid biosynthetic process"/>
    <property type="evidence" value="ECO:0007669"/>
    <property type="project" value="TreeGrafter"/>
</dbReference>
<proteinExistence type="inferred from homology"/>
<dbReference type="InterPro" id="IPR014031">
    <property type="entry name" value="Ketoacyl_synth_C"/>
</dbReference>
<protein>
    <submittedName>
        <fullName evidence="5">Beta-ketoacyl synthase</fullName>
    </submittedName>
</protein>
<comment type="similarity">
    <text evidence="1 3">Belongs to the thiolase-like superfamily. Beta-ketoacyl-ACP synthases family.</text>
</comment>
<dbReference type="SMART" id="SM00825">
    <property type="entry name" value="PKS_KS"/>
    <property type="match status" value="1"/>
</dbReference>
<dbReference type="SUPFAM" id="SSF53901">
    <property type="entry name" value="Thiolase-like"/>
    <property type="match status" value="2"/>
</dbReference>
<dbReference type="PANTHER" id="PTHR11712:SF336">
    <property type="entry name" value="3-OXOACYL-[ACYL-CARRIER-PROTEIN] SYNTHASE, MITOCHONDRIAL"/>
    <property type="match status" value="1"/>
</dbReference>
<dbReference type="InterPro" id="IPR016039">
    <property type="entry name" value="Thiolase-like"/>
</dbReference>
<dbReference type="Pfam" id="PF00109">
    <property type="entry name" value="ketoacyl-synt"/>
    <property type="match status" value="1"/>
</dbReference>
<gene>
    <name evidence="5" type="ORF">NIASO_13525</name>
</gene>
<dbReference type="OrthoDB" id="9808669at2"/>
<evidence type="ECO:0000256" key="1">
    <source>
        <dbReference type="ARBA" id="ARBA00008467"/>
    </source>
</evidence>
<evidence type="ECO:0000256" key="3">
    <source>
        <dbReference type="RuleBase" id="RU003694"/>
    </source>
</evidence>
<dbReference type="Gene3D" id="3.40.47.10">
    <property type="match status" value="1"/>
</dbReference>
<dbReference type="PROSITE" id="PS52004">
    <property type="entry name" value="KS3_2"/>
    <property type="match status" value="1"/>
</dbReference>
<dbReference type="InterPro" id="IPR014030">
    <property type="entry name" value="Ketoacyl_synth_N"/>
</dbReference>
<keyword evidence="2 3" id="KW-0808">Transferase</keyword>
<keyword evidence="6" id="KW-1185">Reference proteome</keyword>
<dbReference type="Pfam" id="PF02801">
    <property type="entry name" value="Ketoacyl-synt_C"/>
    <property type="match status" value="1"/>
</dbReference>
<dbReference type="STRING" id="929713.NIASO_13525"/>
<dbReference type="InterPro" id="IPR020841">
    <property type="entry name" value="PKS_Beta-ketoAc_synthase_dom"/>
</dbReference>
<evidence type="ECO:0000256" key="2">
    <source>
        <dbReference type="ARBA" id="ARBA00022679"/>
    </source>
</evidence>
<sequence length="381" mass="40655">MKKVYVLSQNIFSPLGTTAKENFDALCKNVTGVKVHQDPQQSEVPFCAALFEDLFFKKQQAPFTRFENILAASIEDAVKLAGIDTKAADTALVLSSTKGNISLLEHQPVTEVLKQEIGLTASAQKLARHFGFQNKPVIVSHACISGTLAIITAKRLLDAGKFKTVVVAGADVISRFILSGFQSFHAVSDELCRPFDAQRKGINLGEGAATLVLSTEVPASAEPIMISGGGVSNDANHISGPSRTGEELFMAIDRALKEAGSPAAAIDFISAHGTATLYNDDMESRAINLAQLQEVPVNSLKGYYGHTLGAAGLLEAVISIESLGNNTIIPTKGYEEPGTVMPLNVCRELIRKPIRACLKTTSGFGGCNAAIIIEKIKDRQQ</sequence>
<organism evidence="5 6">
    <name type="scientific">Niabella soli DSM 19437</name>
    <dbReference type="NCBI Taxonomy" id="929713"/>
    <lineage>
        <taxon>Bacteria</taxon>
        <taxon>Pseudomonadati</taxon>
        <taxon>Bacteroidota</taxon>
        <taxon>Chitinophagia</taxon>
        <taxon>Chitinophagales</taxon>
        <taxon>Chitinophagaceae</taxon>
        <taxon>Niabella</taxon>
    </lineage>
</organism>
<feature type="domain" description="Ketosynthase family 3 (KS3)" evidence="4">
    <location>
        <begin position="1"/>
        <end position="375"/>
    </location>
</feature>
<evidence type="ECO:0000313" key="5">
    <source>
        <dbReference type="EMBL" id="AHF15906.1"/>
    </source>
</evidence>
<dbReference type="eggNOG" id="COG0304">
    <property type="taxonomic scope" value="Bacteria"/>
</dbReference>
<dbReference type="GO" id="GO:0004315">
    <property type="term" value="F:3-oxoacyl-[acyl-carrier-protein] synthase activity"/>
    <property type="evidence" value="ECO:0007669"/>
    <property type="project" value="TreeGrafter"/>
</dbReference>
<accession>W0F3L9</accession>
<dbReference type="AlphaFoldDB" id="W0F3L9"/>